<evidence type="ECO:0000313" key="3">
    <source>
        <dbReference type="Proteomes" id="UP000236151"/>
    </source>
</evidence>
<protein>
    <recommendedName>
        <fullName evidence="4">DUF5668 domain-containing protein</fullName>
    </recommendedName>
</protein>
<dbReference type="EMBL" id="NIOJ01000040">
    <property type="protein sequence ID" value="PNT97108.1"/>
    <property type="molecule type" value="Genomic_DNA"/>
</dbReference>
<feature type="transmembrane region" description="Helical" evidence="1">
    <location>
        <begin position="150"/>
        <end position="169"/>
    </location>
</feature>
<reference evidence="2 3" key="1">
    <citation type="submission" date="2017-06" db="EMBL/GenBank/DDBJ databases">
        <title>Investigating the central metabolism of Clostridium thermosuccinogenes.</title>
        <authorList>
            <person name="Koendjbiharie J.G."/>
            <person name="van Kranenburg R."/>
        </authorList>
    </citation>
    <scope>NUCLEOTIDE SEQUENCE [LARGE SCALE GENOMIC DNA]</scope>
    <source>
        <strain evidence="2 3">DSM 5806</strain>
    </source>
</reference>
<accession>A0A2K2FEB2</accession>
<feature type="transmembrane region" description="Helical" evidence="1">
    <location>
        <begin position="12"/>
        <end position="32"/>
    </location>
</feature>
<organism evidence="2 3">
    <name type="scientific">Clostridium thermosuccinogenes</name>
    <dbReference type="NCBI Taxonomy" id="84032"/>
    <lineage>
        <taxon>Bacteria</taxon>
        <taxon>Bacillati</taxon>
        <taxon>Bacillota</taxon>
        <taxon>Clostridia</taxon>
        <taxon>Eubacteriales</taxon>
        <taxon>Clostridiaceae</taxon>
        <taxon>Clostridium</taxon>
    </lineage>
</organism>
<dbReference type="RefSeq" id="WP_103082315.1">
    <property type="nucleotide sequence ID" value="NZ_CP021850.1"/>
</dbReference>
<keyword evidence="1" id="KW-0472">Membrane</keyword>
<feature type="transmembrane region" description="Helical" evidence="1">
    <location>
        <begin position="122"/>
        <end position="144"/>
    </location>
</feature>
<feature type="transmembrane region" description="Helical" evidence="1">
    <location>
        <begin position="44"/>
        <end position="62"/>
    </location>
</feature>
<name>A0A2K2FEB2_9CLOT</name>
<keyword evidence="1" id="KW-0812">Transmembrane</keyword>
<dbReference type="Proteomes" id="UP000236151">
    <property type="component" value="Unassembled WGS sequence"/>
</dbReference>
<comment type="caution">
    <text evidence="2">The sequence shown here is derived from an EMBL/GenBank/DDBJ whole genome shotgun (WGS) entry which is preliminary data.</text>
</comment>
<proteinExistence type="predicted"/>
<dbReference type="AlphaFoldDB" id="A0A2K2FEB2"/>
<gene>
    <name evidence="2" type="ORF">CDQ84_13770</name>
</gene>
<evidence type="ECO:0000313" key="2">
    <source>
        <dbReference type="EMBL" id="PNT97108.1"/>
    </source>
</evidence>
<keyword evidence="3" id="KW-1185">Reference proteome</keyword>
<feature type="transmembrane region" description="Helical" evidence="1">
    <location>
        <begin position="69"/>
        <end position="87"/>
    </location>
</feature>
<sequence length="178" mass="19796">MKYRNNKTIGVIFVILGILFLLNNMNLIGIPFPYFRIGFILRKFWPAVFFVLPGLSLHSVFFSGKRSSAGILVPAGILITIGVVLQLCLSFRIWGILLPGLILSVAVGLFELYLFGRRDKGLLIPVAILTITSLFFFDVFSGRLLFGTSIWRIIIPLALIVLGLAILLGNRSSHDGFR</sequence>
<dbReference type="KEGG" id="cthd:CDO33_18695"/>
<keyword evidence="1" id="KW-1133">Transmembrane helix</keyword>
<dbReference type="OrthoDB" id="49365at2"/>
<feature type="transmembrane region" description="Helical" evidence="1">
    <location>
        <begin position="93"/>
        <end position="115"/>
    </location>
</feature>
<evidence type="ECO:0000256" key="1">
    <source>
        <dbReference type="SAM" id="Phobius"/>
    </source>
</evidence>
<evidence type="ECO:0008006" key="4">
    <source>
        <dbReference type="Google" id="ProtNLM"/>
    </source>
</evidence>